<evidence type="ECO:0000256" key="7">
    <source>
        <dbReference type="ARBA" id="ARBA00022946"/>
    </source>
</evidence>
<sequence>MLPRAARRRNVFHHLRQSAEQLSLPWLCPAASRLHFQSSRPESMSGPAPSTSNEPGRRRPSLLSTRSLATATDNSIIEPGRQNLFEDIHYPTASNNDSSSVRWVPSEFSSHLNSRDPSIVIVETSLQTKPKVFRKINGIGGDASEMLANFDVSLKVGKFERAGSLLTRLLQFYPPGSPEYLDLHNRYLEAMVSHMIVNRQTELTWPLQKWFEVRMPQASVKPNATTYAIMIRMALRMLHGSRRDRTVRRYWEMAKNDGVEEDVLGLPVLSELELGELSEICAADLQRVAMGNMEEDSLQVLPGNNETEPTPVRPVEQKGQGLKSLKKTLSVLSGTVDPLRAPDVDTSDPEKIKSYQKMRQQRLEATAIQSAVDRWRYEMEQMRKSGLDTSGGGKKLGPMINQWHSDLVSKIHEELKLVAEAEQEGSSPSIAHRERREYGVYLRSMDPEKLAAITILHLVHIFSQGGVEKGLKLSSIVTTLGREIQDELIAEEVLRKAKQDDTRRQNMIAKMLETRKQRAGRGKWQSLVQQVKESKPSILWPVRVHAKVGGILMALLFDVAKVPVTTEHPETKKRTTTLQPAFQHSYEVLRGRRVGLIHLHPEVSGKLFREPPTHLIARHMPMLAEPRPWTGFREGGYLAHQSQIMRCTPGDHIQELYVKKALANGGLEQIRAGLDVLGKTAWVINQDVFDVMLEAWNSGEAIAKIPPLEPDLPYPPEPAKDDHEARIQWSRAVRQIENKRAGLHSSRCFMNFQMEIARTFRNETFYLPHNLDFRGRAYPLPSYLNQMGADNARALLLFKEGKPLGESGLRWLKIHLANVYGFDKASLQEREAFTMEHLDDILDSANNGLHGRRWFLGAEDPWQCLAACCELRNALRHPDPTQYPSRLPIHQDGSCNGLQHYAALGGDVQGAQQVNLEPSDRPSDVYTGVAEWVKEKVARDAAEGNEIAKILEGKIKRKIVKQTVMTNVYGVTFIGAMRQVKRQLVEHYPDLQPVNECAKYIARCIFSALGSIFSGAHSIQYWLGDCASRISTSLSPAQIEELAKEVLEGDPDVTSNKKTQAREYNPLKMFRSTIIWTTPLGLPVVQPYRSVKTRRIHTSLQDLSIQDPTADGVVSKRKQLQAFPPNFIHSLDATHMMLSAIECDRRGLTFSAVHDSFWTHACDVDVMNAVLRDCFIRMHSDDIIKRLASEFRVRYAGHLFLAKVPLQSRIGKAITKIRKKGIAQQLHELLEEHRRQTLLRSEDPELQERGRAMVTPASIFEAMGGKDEDLAVSASLGETAVGSIPTDMESAQRAAFGSDDADQEDTGVSSPFPEFDQLSDAEANASAGPGRRDMEAEDLEAEEDESETPKKKQAQRKKMVWLWLPLKFREVPMKGDFDVKRLKESKYFFS</sequence>
<comment type="catalytic activity">
    <reaction evidence="10 11">
        <text>RNA(n) + a ribonucleoside 5'-triphosphate = RNA(n+1) + diphosphate</text>
        <dbReference type="Rhea" id="RHEA:21248"/>
        <dbReference type="Rhea" id="RHEA-COMP:14527"/>
        <dbReference type="Rhea" id="RHEA-COMP:17342"/>
        <dbReference type="ChEBI" id="CHEBI:33019"/>
        <dbReference type="ChEBI" id="CHEBI:61557"/>
        <dbReference type="ChEBI" id="CHEBI:140395"/>
        <dbReference type="EC" id="2.7.7.6"/>
    </reaction>
</comment>
<keyword evidence="7" id="KW-0809">Transit peptide</keyword>
<feature type="region of interest" description="Disordered" evidence="12">
    <location>
        <begin position="37"/>
        <end position="61"/>
    </location>
</feature>
<comment type="similarity">
    <text evidence="3 11">Belongs to the phage and mitochondrial RNA polymerase family.</text>
</comment>
<evidence type="ECO:0000259" key="13">
    <source>
        <dbReference type="SMART" id="SM01311"/>
    </source>
</evidence>
<organism evidence="14 15">
    <name type="scientific">Rasamsonia emersonii (strain ATCC 16479 / CBS 393.64 / IMI 116815)</name>
    <dbReference type="NCBI Taxonomy" id="1408163"/>
    <lineage>
        <taxon>Eukaryota</taxon>
        <taxon>Fungi</taxon>
        <taxon>Dikarya</taxon>
        <taxon>Ascomycota</taxon>
        <taxon>Pezizomycotina</taxon>
        <taxon>Eurotiomycetes</taxon>
        <taxon>Eurotiomycetidae</taxon>
        <taxon>Eurotiales</taxon>
        <taxon>Trichocomaceae</taxon>
        <taxon>Rasamsonia</taxon>
    </lineage>
</organism>
<dbReference type="InterPro" id="IPR043502">
    <property type="entry name" value="DNA/RNA_pol_sf"/>
</dbReference>
<dbReference type="PROSITE" id="PS00900">
    <property type="entry name" value="RNA_POL_PHAGE_1"/>
    <property type="match status" value="1"/>
</dbReference>
<keyword evidence="8" id="KW-0496">Mitochondrion</keyword>
<dbReference type="Gene3D" id="1.10.287.260">
    <property type="match status" value="1"/>
</dbReference>
<dbReference type="InterPro" id="IPR002092">
    <property type="entry name" value="DNA-dir_Rpol_phage-type"/>
</dbReference>
<evidence type="ECO:0000256" key="4">
    <source>
        <dbReference type="ARBA" id="ARBA00022478"/>
    </source>
</evidence>
<feature type="region of interest" description="Disordered" evidence="12">
    <location>
        <begin position="299"/>
        <end position="320"/>
    </location>
</feature>
<evidence type="ECO:0000313" key="14">
    <source>
        <dbReference type="EMBL" id="KKA16400.1"/>
    </source>
</evidence>
<comment type="subcellular location">
    <subcellularLocation>
        <location evidence="2">Mitochondrion</location>
    </subcellularLocation>
</comment>
<evidence type="ECO:0000256" key="9">
    <source>
        <dbReference type="ARBA" id="ARBA00023163"/>
    </source>
</evidence>
<dbReference type="FunFam" id="1.10.150.20:FF:000041">
    <property type="entry name" value="DNA-directed RNA polymerase"/>
    <property type="match status" value="1"/>
</dbReference>
<dbReference type="PANTHER" id="PTHR10102:SF0">
    <property type="entry name" value="DNA-DIRECTED RNA POLYMERASE, MITOCHONDRIAL"/>
    <property type="match status" value="1"/>
</dbReference>
<comment type="function">
    <text evidence="1 11">DNA-dependent RNA polymerase catalyzes the transcription of DNA into RNA using the four ribonucleoside triphosphates as substrates.</text>
</comment>
<evidence type="ECO:0000256" key="2">
    <source>
        <dbReference type="ARBA" id="ARBA00004173"/>
    </source>
</evidence>
<evidence type="ECO:0000313" key="15">
    <source>
        <dbReference type="Proteomes" id="UP000053958"/>
    </source>
</evidence>
<gene>
    <name evidence="14" type="ORF">T310_10007</name>
</gene>
<dbReference type="Pfam" id="PF14700">
    <property type="entry name" value="RPOL_N"/>
    <property type="match status" value="1"/>
</dbReference>
<proteinExistence type="inferred from homology"/>
<feature type="domain" description="DNA-directed RNA polymerase N-terminal" evidence="13">
    <location>
        <begin position="358"/>
        <end position="679"/>
    </location>
</feature>
<dbReference type="SMART" id="SM01311">
    <property type="entry name" value="RPOL_N"/>
    <property type="match status" value="1"/>
</dbReference>
<dbReference type="FunFam" id="1.10.287.280:FF:000001">
    <property type="entry name" value="DNA-directed RNA polymerase"/>
    <property type="match status" value="1"/>
</dbReference>
<dbReference type="InterPro" id="IPR046950">
    <property type="entry name" value="DNA-dir_Rpol_C_phage-type"/>
</dbReference>
<dbReference type="Gene3D" id="1.10.1320.10">
    <property type="entry name" value="DNA-directed RNA polymerase, N-terminal domain"/>
    <property type="match status" value="1"/>
</dbReference>
<dbReference type="Gene3D" id="1.10.150.20">
    <property type="entry name" value="5' to 3' exonuclease, C-terminal subdomain"/>
    <property type="match status" value="1"/>
</dbReference>
<evidence type="ECO:0000256" key="3">
    <source>
        <dbReference type="ARBA" id="ARBA00009493"/>
    </source>
</evidence>
<keyword evidence="5 11" id="KW-0808">Transferase</keyword>
<keyword evidence="15" id="KW-1185">Reference proteome</keyword>
<evidence type="ECO:0000256" key="10">
    <source>
        <dbReference type="ARBA" id="ARBA00048552"/>
    </source>
</evidence>
<feature type="compositionally biased region" description="Polar residues" evidence="12">
    <location>
        <begin position="37"/>
        <end position="54"/>
    </location>
</feature>
<dbReference type="EMBL" id="LASV01000777">
    <property type="protein sequence ID" value="KKA16400.1"/>
    <property type="molecule type" value="Genomic_DNA"/>
</dbReference>
<dbReference type="InterPro" id="IPR037159">
    <property type="entry name" value="RNA_POL_N_sf"/>
</dbReference>
<dbReference type="Pfam" id="PF00940">
    <property type="entry name" value="RNA_pol"/>
    <property type="match status" value="1"/>
</dbReference>
<dbReference type="RefSeq" id="XP_013323012.1">
    <property type="nucleotide sequence ID" value="XM_013467558.1"/>
</dbReference>
<dbReference type="GO" id="GO:0006390">
    <property type="term" value="P:mitochondrial transcription"/>
    <property type="evidence" value="ECO:0007669"/>
    <property type="project" value="TreeGrafter"/>
</dbReference>
<dbReference type="EC" id="2.7.7.6" evidence="11"/>
<keyword evidence="6 11" id="KW-0548">Nucleotidyltransferase</keyword>
<protein>
    <recommendedName>
        <fullName evidence="11">DNA-directed RNA polymerase</fullName>
        <ecNumber evidence="11">2.7.7.6</ecNumber>
    </recommendedName>
</protein>
<dbReference type="InterPro" id="IPR024075">
    <property type="entry name" value="DNA-dir_RNA_pol_helix_hairp_sf"/>
</dbReference>
<evidence type="ECO:0000256" key="5">
    <source>
        <dbReference type="ARBA" id="ARBA00022679"/>
    </source>
</evidence>
<dbReference type="Gene3D" id="1.10.287.280">
    <property type="match status" value="1"/>
</dbReference>
<dbReference type="SUPFAM" id="SSF56672">
    <property type="entry name" value="DNA/RNA polymerases"/>
    <property type="match status" value="1"/>
</dbReference>
<dbReference type="GO" id="GO:0034245">
    <property type="term" value="C:mitochondrial DNA-directed RNA polymerase complex"/>
    <property type="evidence" value="ECO:0007669"/>
    <property type="project" value="TreeGrafter"/>
</dbReference>
<dbReference type="PROSITE" id="PS00489">
    <property type="entry name" value="RNA_POL_PHAGE_2"/>
    <property type="match status" value="1"/>
</dbReference>
<dbReference type="STRING" id="1408163.A0A0F4YE32"/>
<comment type="caution">
    <text evidence="14">The sequence shown here is derived from an EMBL/GenBank/DDBJ whole genome shotgun (WGS) entry which is preliminary data.</text>
</comment>
<keyword evidence="9 11" id="KW-0804">Transcription</keyword>
<evidence type="ECO:0000256" key="11">
    <source>
        <dbReference type="RuleBase" id="RU003805"/>
    </source>
</evidence>
<evidence type="ECO:0000256" key="12">
    <source>
        <dbReference type="SAM" id="MobiDB-lite"/>
    </source>
</evidence>
<name>A0A0F4YE32_RASE3</name>
<evidence type="ECO:0000256" key="8">
    <source>
        <dbReference type="ARBA" id="ARBA00023128"/>
    </source>
</evidence>
<dbReference type="GO" id="GO:0001018">
    <property type="term" value="F:mitochondrial promoter sequence-specific DNA binding"/>
    <property type="evidence" value="ECO:0007669"/>
    <property type="project" value="TreeGrafter"/>
</dbReference>
<dbReference type="GeneID" id="25313062"/>
<dbReference type="PANTHER" id="PTHR10102">
    <property type="entry name" value="DNA-DIRECTED RNA POLYMERASE, MITOCHONDRIAL"/>
    <property type="match status" value="1"/>
</dbReference>
<feature type="compositionally biased region" description="Acidic residues" evidence="12">
    <location>
        <begin position="1335"/>
        <end position="1346"/>
    </location>
</feature>
<feature type="region of interest" description="Disordered" evidence="12">
    <location>
        <begin position="1291"/>
        <end position="1356"/>
    </location>
</feature>
<keyword evidence="4 11" id="KW-0240">DNA-directed RNA polymerase</keyword>
<dbReference type="GO" id="GO:0003899">
    <property type="term" value="F:DNA-directed RNA polymerase activity"/>
    <property type="evidence" value="ECO:0007669"/>
    <property type="project" value="UniProtKB-EC"/>
</dbReference>
<evidence type="ECO:0000256" key="1">
    <source>
        <dbReference type="ARBA" id="ARBA00004026"/>
    </source>
</evidence>
<reference evidence="14 15" key="1">
    <citation type="submission" date="2015-04" db="EMBL/GenBank/DDBJ databases">
        <authorList>
            <person name="Heijne W.H."/>
            <person name="Fedorova N.D."/>
            <person name="Nierman W.C."/>
            <person name="Vollebregt A.W."/>
            <person name="Zhao Z."/>
            <person name="Wu L."/>
            <person name="Kumar M."/>
            <person name="Stam H."/>
            <person name="van den Berg M.A."/>
            <person name="Pel H.J."/>
        </authorList>
    </citation>
    <scope>NUCLEOTIDE SEQUENCE [LARGE SCALE GENOMIC DNA]</scope>
    <source>
        <strain evidence="14 15">CBS 393.64</strain>
    </source>
</reference>
<dbReference type="Proteomes" id="UP000053958">
    <property type="component" value="Unassembled WGS sequence"/>
</dbReference>
<dbReference type="InterPro" id="IPR029262">
    <property type="entry name" value="RPOL_N"/>
</dbReference>
<dbReference type="OrthoDB" id="276422at2759"/>
<accession>A0A0F4YE32</accession>
<evidence type="ECO:0000256" key="6">
    <source>
        <dbReference type="ARBA" id="ARBA00022695"/>
    </source>
</evidence>